<accession>A0A0D0CBX3</accession>
<evidence type="ECO:0000313" key="1">
    <source>
        <dbReference type="EMBL" id="KIK55552.1"/>
    </source>
</evidence>
<dbReference type="AlphaFoldDB" id="A0A0D0CBX3"/>
<dbReference type="EMBL" id="KN834805">
    <property type="protein sequence ID" value="KIK55552.1"/>
    <property type="molecule type" value="Genomic_DNA"/>
</dbReference>
<dbReference type="Proteomes" id="UP000053593">
    <property type="component" value="Unassembled WGS sequence"/>
</dbReference>
<protein>
    <submittedName>
        <fullName evidence="1">Uncharacterized protein</fullName>
    </submittedName>
</protein>
<evidence type="ECO:0000313" key="2">
    <source>
        <dbReference type="Proteomes" id="UP000053593"/>
    </source>
</evidence>
<organism evidence="1 2">
    <name type="scientific">Collybiopsis luxurians FD-317 M1</name>
    <dbReference type="NCBI Taxonomy" id="944289"/>
    <lineage>
        <taxon>Eukaryota</taxon>
        <taxon>Fungi</taxon>
        <taxon>Dikarya</taxon>
        <taxon>Basidiomycota</taxon>
        <taxon>Agaricomycotina</taxon>
        <taxon>Agaricomycetes</taxon>
        <taxon>Agaricomycetidae</taxon>
        <taxon>Agaricales</taxon>
        <taxon>Marasmiineae</taxon>
        <taxon>Omphalotaceae</taxon>
        <taxon>Collybiopsis</taxon>
        <taxon>Collybiopsis luxurians</taxon>
    </lineage>
</organism>
<gene>
    <name evidence="1" type="ORF">GYMLUDRAFT_248596</name>
</gene>
<name>A0A0D0CBX3_9AGAR</name>
<keyword evidence="2" id="KW-1185">Reference proteome</keyword>
<sequence>MPGYADTIQRQQDLNWPVNFGVDILLAVISTIPLPPLEQLPSLKCTCSLYKGNLISADSVEGGYTSQPNTGSQQRAPPQYNTSINTDWSLPVTSDDLGGMPVHIDIDRDIGMEMGMPFHSTPYGSKNTLSNHGVDGMVHRFSPVVNTEQANS</sequence>
<dbReference type="HOGENOM" id="CLU_1722587_0_0_1"/>
<reference evidence="1 2" key="1">
    <citation type="submission" date="2014-04" db="EMBL/GenBank/DDBJ databases">
        <title>Evolutionary Origins and Diversification of the Mycorrhizal Mutualists.</title>
        <authorList>
            <consortium name="DOE Joint Genome Institute"/>
            <consortium name="Mycorrhizal Genomics Consortium"/>
            <person name="Kohler A."/>
            <person name="Kuo A."/>
            <person name="Nagy L.G."/>
            <person name="Floudas D."/>
            <person name="Copeland A."/>
            <person name="Barry K.W."/>
            <person name="Cichocki N."/>
            <person name="Veneault-Fourrey C."/>
            <person name="LaButti K."/>
            <person name="Lindquist E.A."/>
            <person name="Lipzen A."/>
            <person name="Lundell T."/>
            <person name="Morin E."/>
            <person name="Murat C."/>
            <person name="Riley R."/>
            <person name="Ohm R."/>
            <person name="Sun H."/>
            <person name="Tunlid A."/>
            <person name="Henrissat B."/>
            <person name="Grigoriev I.V."/>
            <person name="Hibbett D.S."/>
            <person name="Martin F."/>
        </authorList>
    </citation>
    <scope>NUCLEOTIDE SEQUENCE [LARGE SCALE GENOMIC DNA]</scope>
    <source>
        <strain evidence="1 2">FD-317 M1</strain>
    </source>
</reference>
<proteinExistence type="predicted"/>